<dbReference type="InterPro" id="IPR001715">
    <property type="entry name" value="CH_dom"/>
</dbReference>
<feature type="compositionally biased region" description="Low complexity" evidence="5">
    <location>
        <begin position="1084"/>
        <end position="1100"/>
    </location>
</feature>
<name>A0A7E6FNL7_9MOLL</name>
<keyword evidence="8" id="KW-1185">Reference proteome</keyword>
<feature type="region of interest" description="Disordered" evidence="5">
    <location>
        <begin position="834"/>
        <end position="983"/>
    </location>
</feature>
<comment type="subcellular location">
    <subcellularLocation>
        <location evidence="1">Cytoplasm</location>
        <location evidence="1">Cytoskeleton</location>
    </subcellularLocation>
</comment>
<gene>
    <name evidence="9" type="primary">LOC115224428</name>
</gene>
<feature type="region of interest" description="Disordered" evidence="5">
    <location>
        <begin position="384"/>
        <end position="407"/>
    </location>
</feature>
<keyword evidence="2" id="KW-0963">Cytoplasm</keyword>
<feature type="region of interest" description="Disordered" evidence="5">
    <location>
        <begin position="443"/>
        <end position="468"/>
    </location>
</feature>
<dbReference type="GO" id="GO:0031110">
    <property type="term" value="P:regulation of microtubule polymerization or depolymerization"/>
    <property type="evidence" value="ECO:0007669"/>
    <property type="project" value="TreeGrafter"/>
</dbReference>
<dbReference type="RefSeq" id="XP_036369199.1">
    <property type="nucleotide sequence ID" value="XM_036513306.1"/>
</dbReference>
<sequence length="1297" mass="142878">MESTDTYPSPNPGSGSTETILILEPKSFKPFKSKDEYLYAMKEDLADWFTCLYKKSINVDNFFEILETGVELCKHANEVRKFALDQQKRLSTKSQFIRDIPQTEIQFRKEVKAQTFQARDNVSNFISWCRELGIPEVLRFETDDLVLRKNERSVVLCLLEVARVGAKFGMLAPTIVQMEEEIEAELAGEPPPPRKQIITCDLKSLDEMVRELVGKCTCPSQFPIIKVGEGKYKIGDSQTLIFVRILRNHVMVRVGGGWDTLENYLDKHDPCRCHYKATPQMKVINNRTTVHHQGHRVNPASQSPVVKRQTERRASAPGGQILAEHLGQRSPKKVLMTGGGSGNKQGNYVSTTPPRSQSPVAERLNKKTGNFHSSAENISNLSRNLSTSPAKHHPYSASSKMAPPSSYQRLQFSPTKRTMSPASSSSLNLWTAAMLGHCFNRSSASSSLSASSEKLSDVDPKERSGKLDMNQISTMTLEQFKNLLNNQIVPAPKDGSNISSSVESNLSQAASTTGSNCSSTKSSPSKVSRLQYPGHNNKDVSKTQPTDQKFSNLHQNTQSLRIPSSRTRSPSPESKICMKPSESNSSSISNLNQHRDVTKGKSSSLLPKPNTPASLHINGDSKIPMKSPSQDSSRPCTSQSTSPSSTNSQFSCPVTPSDKSSVFDTPKQERKYSRNNKSLRQSMEDLSLGTTKKSSSKSKIAIPRSTTPGPRDLDSGHKLSVNVPRRASTPGIQEFTHRRAAKQYSTDDTQSSADEDNEALTPTPGRRGSLQSQSGLSSRSSSTQSLNTRRDLTMDETKNKLLLPSYVDRWHRSKRSASAVRYNSKESPQVITVSRTNSGGHTVSLAKAQGVPKMSSGVAKSSKKDASKDAVGDMSRPDRKISQSPKVGRAKHMAASSSLKPRSQSVDRFSQRQRLDSTSSMEDGADLAQNKTRPLGQRLSELSKPGATKNSTAAHGSNVKYSRSQRAASLAKRPPPAAEPEDNCDYDLTPYPLEAIKAALIPVNGIMPKVSDPEELDAPPEDPEMYEKMERLFEVYRQKELQDMVKATDSTNAAMDLFDSVDNESQGNCTDASSLDSNANQPYSSRSSRTNSRRSSIQRNSDNDSVEKISAALQELSRVPTSQESIETRIPKSRIPSAHTSRIPAASTKDLSSKVSASRNGVSAMYSELNYSDENASGSSYLDYSEVTKRGSQENLGSTSRRTSCSDDSYVSTSDASTNNAGGTRADTQVPKLTKPLTTGRQRFLNARQRETRSKDRTNFIKVVSDSSFEDSYHDNRTYTKSNASEDNYDDDDDELY</sequence>
<evidence type="ECO:0000259" key="6">
    <source>
        <dbReference type="PROSITE" id="PS50021"/>
    </source>
</evidence>
<feature type="compositionally biased region" description="Acidic residues" evidence="5">
    <location>
        <begin position="1287"/>
        <end position="1297"/>
    </location>
</feature>
<dbReference type="Gene3D" id="1.10.418.10">
    <property type="entry name" value="Calponin-like domain"/>
    <property type="match status" value="1"/>
</dbReference>
<evidence type="ECO:0000256" key="4">
    <source>
        <dbReference type="ARBA" id="ARBA00038441"/>
    </source>
</evidence>
<dbReference type="InterPro" id="IPR036872">
    <property type="entry name" value="CH_dom_sf"/>
</dbReference>
<dbReference type="GO" id="GO:0051764">
    <property type="term" value="P:actin crosslink formation"/>
    <property type="evidence" value="ECO:0007669"/>
    <property type="project" value="TreeGrafter"/>
</dbReference>
<dbReference type="GO" id="GO:0005884">
    <property type="term" value="C:actin filament"/>
    <property type="evidence" value="ECO:0007669"/>
    <property type="project" value="TreeGrafter"/>
</dbReference>
<dbReference type="SUPFAM" id="SSF143575">
    <property type="entry name" value="GAS2 domain-like"/>
    <property type="match status" value="1"/>
</dbReference>
<proteinExistence type="inferred from homology"/>
<dbReference type="SUPFAM" id="SSF47576">
    <property type="entry name" value="Calponin-homology domain, CH-domain"/>
    <property type="match status" value="1"/>
</dbReference>
<dbReference type="GO" id="GO:0008017">
    <property type="term" value="F:microtubule binding"/>
    <property type="evidence" value="ECO:0007669"/>
    <property type="project" value="InterPro"/>
</dbReference>
<keyword evidence="3" id="KW-0206">Cytoskeleton</keyword>
<dbReference type="SMART" id="SM00243">
    <property type="entry name" value="GAS2"/>
    <property type="match status" value="1"/>
</dbReference>
<feature type="compositionally biased region" description="Basic and acidic residues" evidence="5">
    <location>
        <begin position="788"/>
        <end position="797"/>
    </location>
</feature>
<dbReference type="InterPro" id="IPR003108">
    <property type="entry name" value="GAR_dom"/>
</dbReference>
<feature type="region of interest" description="Disordered" evidence="5">
    <location>
        <begin position="1190"/>
        <end position="1259"/>
    </location>
</feature>
<evidence type="ECO:0000313" key="8">
    <source>
        <dbReference type="Proteomes" id="UP000515154"/>
    </source>
</evidence>
<dbReference type="SMART" id="SM00033">
    <property type="entry name" value="CH"/>
    <property type="match status" value="1"/>
</dbReference>
<organism evidence="8 9">
    <name type="scientific">Octopus sinensis</name>
    <name type="common">East Asian common octopus</name>
    <dbReference type="NCBI Taxonomy" id="2607531"/>
    <lineage>
        <taxon>Eukaryota</taxon>
        <taxon>Metazoa</taxon>
        <taxon>Spiralia</taxon>
        <taxon>Lophotrochozoa</taxon>
        <taxon>Mollusca</taxon>
        <taxon>Cephalopoda</taxon>
        <taxon>Coleoidea</taxon>
        <taxon>Octopodiformes</taxon>
        <taxon>Octopoda</taxon>
        <taxon>Incirrata</taxon>
        <taxon>Octopodidae</taxon>
        <taxon>Octopus</taxon>
    </lineage>
</organism>
<feature type="compositionally biased region" description="Polar residues" evidence="5">
    <location>
        <begin position="1210"/>
        <end position="1222"/>
    </location>
</feature>
<dbReference type="InterPro" id="IPR036534">
    <property type="entry name" value="GAR_dom_sf"/>
</dbReference>
<feature type="compositionally biased region" description="Low complexity" evidence="5">
    <location>
        <begin position="765"/>
        <end position="786"/>
    </location>
</feature>
<feature type="region of interest" description="Disordered" evidence="5">
    <location>
        <begin position="1271"/>
        <end position="1297"/>
    </location>
</feature>
<feature type="compositionally biased region" description="Low complexity" evidence="5">
    <location>
        <begin position="1198"/>
        <end position="1209"/>
    </location>
</feature>
<dbReference type="CDD" id="cd21268">
    <property type="entry name" value="CH_GAS2L1_2"/>
    <property type="match status" value="1"/>
</dbReference>
<evidence type="ECO:0000313" key="9">
    <source>
        <dbReference type="RefSeq" id="XP_036369199.1"/>
    </source>
</evidence>
<evidence type="ECO:0000259" key="7">
    <source>
        <dbReference type="PROSITE" id="PS51460"/>
    </source>
</evidence>
<feature type="region of interest" description="Disordered" evidence="5">
    <location>
        <begin position="1061"/>
        <end position="1156"/>
    </location>
</feature>
<accession>A0A7E6FNL7</accession>
<evidence type="ECO:0000256" key="3">
    <source>
        <dbReference type="ARBA" id="ARBA00023212"/>
    </source>
</evidence>
<feature type="compositionally biased region" description="Polar residues" evidence="5">
    <location>
        <begin position="1063"/>
        <end position="1083"/>
    </location>
</feature>
<dbReference type="Pfam" id="PF02187">
    <property type="entry name" value="GAS2"/>
    <property type="match status" value="1"/>
</dbReference>
<feature type="compositionally biased region" description="Basic and acidic residues" evidence="5">
    <location>
        <begin position="454"/>
        <end position="466"/>
    </location>
</feature>
<dbReference type="PROSITE" id="PS50021">
    <property type="entry name" value="CH"/>
    <property type="match status" value="1"/>
</dbReference>
<dbReference type="PROSITE" id="PS51460">
    <property type="entry name" value="GAR"/>
    <property type="match status" value="1"/>
</dbReference>
<evidence type="ECO:0000256" key="5">
    <source>
        <dbReference type="SAM" id="MobiDB-lite"/>
    </source>
</evidence>
<comment type="similarity">
    <text evidence="4">Belongs to the GAS2 family.</text>
</comment>
<feature type="region of interest" description="Disordered" evidence="5">
    <location>
        <begin position="494"/>
        <end position="797"/>
    </location>
</feature>
<dbReference type="GO" id="GO:0035371">
    <property type="term" value="C:microtubule plus-end"/>
    <property type="evidence" value="ECO:0007669"/>
    <property type="project" value="TreeGrafter"/>
</dbReference>
<feature type="region of interest" description="Disordered" evidence="5">
    <location>
        <begin position="292"/>
        <end position="361"/>
    </location>
</feature>
<dbReference type="PANTHER" id="PTHR46756:SF18">
    <property type="entry name" value="GAS2-LIKE PROTEIN PICKLED EGGS"/>
    <property type="match status" value="1"/>
</dbReference>
<feature type="compositionally biased region" description="Low complexity" evidence="5">
    <location>
        <begin position="559"/>
        <end position="574"/>
    </location>
</feature>
<dbReference type="GO" id="GO:0008093">
    <property type="term" value="F:cytoskeletal anchor activity"/>
    <property type="evidence" value="ECO:0007669"/>
    <property type="project" value="TreeGrafter"/>
</dbReference>
<dbReference type="Proteomes" id="UP000515154">
    <property type="component" value="Linkage group LG25"/>
</dbReference>
<feature type="domain" description="Calponin-homology (CH)" evidence="6">
    <location>
        <begin position="39"/>
        <end position="166"/>
    </location>
</feature>
<evidence type="ECO:0000256" key="2">
    <source>
        <dbReference type="ARBA" id="ARBA00022490"/>
    </source>
</evidence>
<feature type="compositionally biased region" description="Low complexity" evidence="5">
    <location>
        <begin position="581"/>
        <end position="592"/>
    </location>
</feature>
<dbReference type="GO" id="GO:0001725">
    <property type="term" value="C:stress fiber"/>
    <property type="evidence" value="ECO:0007669"/>
    <property type="project" value="TreeGrafter"/>
</dbReference>
<feature type="domain" description="GAR" evidence="7">
    <location>
        <begin position="200"/>
        <end position="272"/>
    </location>
</feature>
<feature type="compositionally biased region" description="Polar residues" evidence="5">
    <location>
        <begin position="895"/>
        <end position="908"/>
    </location>
</feature>
<feature type="compositionally biased region" description="Polar residues" evidence="5">
    <location>
        <begin position="743"/>
        <end position="752"/>
    </location>
</feature>
<feature type="compositionally biased region" description="Polar residues" evidence="5">
    <location>
        <begin position="542"/>
        <end position="558"/>
    </location>
</feature>
<feature type="compositionally biased region" description="Low complexity" evidence="5">
    <location>
        <begin position="443"/>
        <end position="453"/>
    </location>
</feature>
<dbReference type="Gene3D" id="3.30.920.20">
    <property type="entry name" value="Gas2-like domain"/>
    <property type="match status" value="1"/>
</dbReference>
<dbReference type="GO" id="GO:1904825">
    <property type="term" value="P:protein localization to microtubule plus-end"/>
    <property type="evidence" value="ECO:0007669"/>
    <property type="project" value="TreeGrafter"/>
</dbReference>
<evidence type="ECO:0000256" key="1">
    <source>
        <dbReference type="ARBA" id="ARBA00004245"/>
    </source>
</evidence>
<dbReference type="Pfam" id="PF00307">
    <property type="entry name" value="CH"/>
    <property type="match status" value="1"/>
</dbReference>
<feature type="compositionally biased region" description="Basic and acidic residues" evidence="5">
    <location>
        <begin position="862"/>
        <end position="881"/>
    </location>
</feature>
<feature type="compositionally biased region" description="Polar residues" evidence="5">
    <location>
        <begin position="344"/>
        <end position="359"/>
    </location>
</feature>
<protein>
    <submittedName>
        <fullName evidence="9">Flocculation protein FLO11-like isoform X1</fullName>
    </submittedName>
</protein>
<dbReference type="GO" id="GO:0051015">
    <property type="term" value="F:actin filament binding"/>
    <property type="evidence" value="ECO:0007669"/>
    <property type="project" value="TreeGrafter"/>
</dbReference>
<dbReference type="GO" id="GO:0005737">
    <property type="term" value="C:cytoplasm"/>
    <property type="evidence" value="ECO:0007669"/>
    <property type="project" value="TreeGrafter"/>
</dbReference>
<feature type="compositionally biased region" description="Polar residues" evidence="5">
    <location>
        <begin position="948"/>
        <end position="967"/>
    </location>
</feature>
<feature type="compositionally biased region" description="Basic and acidic residues" evidence="5">
    <location>
        <begin position="1248"/>
        <end position="1259"/>
    </location>
</feature>
<dbReference type="GO" id="GO:0001578">
    <property type="term" value="P:microtubule bundle formation"/>
    <property type="evidence" value="ECO:0007669"/>
    <property type="project" value="TreeGrafter"/>
</dbReference>
<feature type="compositionally biased region" description="Low complexity" evidence="5">
    <location>
        <begin position="632"/>
        <end position="653"/>
    </location>
</feature>
<reference evidence="9" key="1">
    <citation type="submission" date="2025-08" db="UniProtKB">
        <authorList>
            <consortium name="RefSeq"/>
        </authorList>
    </citation>
    <scope>IDENTIFICATION</scope>
</reference>
<feature type="compositionally biased region" description="Low complexity" evidence="5">
    <location>
        <begin position="496"/>
        <end position="528"/>
    </location>
</feature>
<dbReference type="PANTHER" id="PTHR46756">
    <property type="entry name" value="TRANSGELIN"/>
    <property type="match status" value="1"/>
</dbReference>